<dbReference type="NCBIfam" id="TIGR00292">
    <property type="entry name" value="sulfide-dependent adenosine diphosphate thiazole synthase"/>
    <property type="match status" value="1"/>
</dbReference>
<protein>
    <submittedName>
        <fullName evidence="6">Uncharacterized protein</fullName>
    </submittedName>
</protein>
<evidence type="ECO:0000313" key="6">
    <source>
        <dbReference type="EMBL" id="KAK5778334.1"/>
    </source>
</evidence>
<proteinExistence type="predicted"/>
<dbReference type="PANTHER" id="PTHR43422">
    <property type="entry name" value="THIAMINE THIAZOLE SYNTHASE"/>
    <property type="match status" value="1"/>
</dbReference>
<keyword evidence="7" id="KW-1185">Reference proteome</keyword>
<dbReference type="InterPro" id="IPR036188">
    <property type="entry name" value="FAD/NAD-bd_sf"/>
</dbReference>
<dbReference type="PANTHER" id="PTHR43422:SF3">
    <property type="entry name" value="THIAMINE THIAZOLE SYNTHASE"/>
    <property type="match status" value="1"/>
</dbReference>
<keyword evidence="5" id="KW-0520">NAD</keyword>
<dbReference type="GO" id="GO:0009228">
    <property type="term" value="P:thiamine biosynthetic process"/>
    <property type="evidence" value="ECO:0007669"/>
    <property type="project" value="UniProtKB-KW"/>
</dbReference>
<evidence type="ECO:0000256" key="4">
    <source>
        <dbReference type="ARBA" id="ARBA00023004"/>
    </source>
</evidence>
<keyword evidence="2" id="KW-0479">Metal-binding</keyword>
<dbReference type="Pfam" id="PF01946">
    <property type="entry name" value="Thi4"/>
    <property type="match status" value="1"/>
</dbReference>
<reference evidence="7" key="1">
    <citation type="submission" date="2023-07" db="EMBL/GenBank/DDBJ databases">
        <title>A draft genome of Kazachstania heterogenica Y-27499.</title>
        <authorList>
            <person name="Donic C."/>
            <person name="Kralova J.S."/>
            <person name="Fidel L."/>
            <person name="Ben-Dor S."/>
            <person name="Jung S."/>
        </authorList>
    </citation>
    <scope>NUCLEOTIDE SEQUENCE [LARGE SCALE GENOMIC DNA]</scope>
    <source>
        <strain evidence="7">Y27499</strain>
    </source>
</reference>
<dbReference type="GO" id="GO:0046872">
    <property type="term" value="F:metal ion binding"/>
    <property type="evidence" value="ECO:0007669"/>
    <property type="project" value="UniProtKB-KW"/>
</dbReference>
<dbReference type="SUPFAM" id="SSF51905">
    <property type="entry name" value="FAD/NAD(P)-binding domain"/>
    <property type="match status" value="1"/>
</dbReference>
<keyword evidence="3" id="KW-0784">Thiamine biosynthesis</keyword>
<keyword evidence="1" id="KW-0808">Transferase</keyword>
<name>A0AAN7ZRN1_9SACH</name>
<dbReference type="EMBL" id="JAWIZZ010000053">
    <property type="protein sequence ID" value="KAK5778334.1"/>
    <property type="molecule type" value="Genomic_DNA"/>
</dbReference>
<organism evidence="6 7">
    <name type="scientific">Arxiozyma heterogenica</name>
    <dbReference type="NCBI Taxonomy" id="278026"/>
    <lineage>
        <taxon>Eukaryota</taxon>
        <taxon>Fungi</taxon>
        <taxon>Dikarya</taxon>
        <taxon>Ascomycota</taxon>
        <taxon>Saccharomycotina</taxon>
        <taxon>Saccharomycetes</taxon>
        <taxon>Saccharomycetales</taxon>
        <taxon>Saccharomycetaceae</taxon>
        <taxon>Arxiozyma</taxon>
    </lineage>
</organism>
<evidence type="ECO:0000256" key="5">
    <source>
        <dbReference type="ARBA" id="ARBA00023027"/>
    </source>
</evidence>
<evidence type="ECO:0000313" key="7">
    <source>
        <dbReference type="Proteomes" id="UP001306508"/>
    </source>
</evidence>
<comment type="caution">
    <text evidence="6">The sequence shown here is derived from an EMBL/GenBank/DDBJ whole genome shotgun (WGS) entry which is preliminary data.</text>
</comment>
<keyword evidence="4" id="KW-0408">Iron</keyword>
<dbReference type="Gene3D" id="6.10.250.2840">
    <property type="match status" value="1"/>
</dbReference>
<accession>A0AAN7ZRN1</accession>
<gene>
    <name evidence="6" type="ORF">RI543_003995</name>
</gene>
<sequence>MAQTVTITNTITPASISSAVQLQLNASLIHHSLSNVVKTNDWSDFKFSPIRESTVSRAMTSRYFKDLDKFAVSDVVIIGAGSSGLPAAYVIAKNRPDLNIAIIESNVAPGGRAWLNGQLFSAMIMRKPAHLFLDDLAIPYEDEGNYVVVKHAALFTSTVLSKVLQFPNVKLFNATAVENLVTKPVDDNSTVAAAGVVTNWTLVSMAHDLQSCMDPNVIELSGYKEDGTRDPSKKHGVILSTTGHDGPFGAFTAKKIVSIDKNQKLRGMKGLDINHAKAAVVKKSGKYQSVSNVYFAGMESATLYGLNRMGPTFGAMAISGIKAAEEILKHFAE</sequence>
<dbReference type="InterPro" id="IPR002922">
    <property type="entry name" value="Thi4_fam"/>
</dbReference>
<evidence type="ECO:0000256" key="1">
    <source>
        <dbReference type="ARBA" id="ARBA00022679"/>
    </source>
</evidence>
<dbReference type="Gene3D" id="3.50.50.60">
    <property type="entry name" value="FAD/NAD(P)-binding domain"/>
    <property type="match status" value="1"/>
</dbReference>
<dbReference type="GO" id="GO:0016740">
    <property type="term" value="F:transferase activity"/>
    <property type="evidence" value="ECO:0007669"/>
    <property type="project" value="UniProtKB-KW"/>
</dbReference>
<evidence type="ECO:0000256" key="3">
    <source>
        <dbReference type="ARBA" id="ARBA00022977"/>
    </source>
</evidence>
<dbReference type="AlphaFoldDB" id="A0AAN7ZRN1"/>
<evidence type="ECO:0000256" key="2">
    <source>
        <dbReference type="ARBA" id="ARBA00022723"/>
    </source>
</evidence>
<dbReference type="Proteomes" id="UP001306508">
    <property type="component" value="Unassembled WGS sequence"/>
</dbReference>